<proteinExistence type="predicted"/>
<dbReference type="Proteomes" id="UP000650582">
    <property type="component" value="Unassembled WGS sequence"/>
</dbReference>
<reference evidence="1" key="1">
    <citation type="submission" date="2020-09" db="EMBL/GenBank/DDBJ databases">
        <title>Comparative genome analyses of four rice-infecting Rhizoctonia solani isolates reveal extensive enrichment of homogalacturonan modification genes.</title>
        <authorList>
            <person name="Lee D.-Y."/>
            <person name="Jeon J."/>
            <person name="Kim K.-T."/>
            <person name="Cheong K."/>
            <person name="Song H."/>
            <person name="Choi G."/>
            <person name="Ko J."/>
            <person name="Opiyo S.O."/>
            <person name="Zuo S."/>
            <person name="Madhav S."/>
            <person name="Lee Y.-H."/>
            <person name="Wang G.-L."/>
        </authorList>
    </citation>
    <scope>NUCLEOTIDE SEQUENCE</scope>
    <source>
        <strain evidence="1">AG1-IA YN-7</strain>
    </source>
</reference>
<evidence type="ECO:0000313" key="2">
    <source>
        <dbReference type="Proteomes" id="UP000650582"/>
    </source>
</evidence>
<sequence>MLSPASLTLKFDAILDVPEGDEALSDTTLPLLFRPLSPRPAAEPIGFPVSYSYDPAPVVEEIVVESPSSGASTLIASPGTTGHAEIPPTVPPAVRPLCLNFMSPPPDLPEAIVVDTATTATTGTEAHNMCMPSLHGPYGQAAALLPRVISSPLLSLVCATNQQILQPATPRRVSHGSVLSYRPERDERGKLKLSTRIRRLFGLGPKREEQNVGEPNMSIHPRVQGAALPPEWPILHNHRSYPKFKPTWKLNPNIAVIPNPYVIHEAPAPRAV</sequence>
<gene>
    <name evidence="1" type="ORF">RHS04_04718</name>
</gene>
<comment type="caution">
    <text evidence="1">The sequence shown here is derived from an EMBL/GenBank/DDBJ whole genome shotgun (WGS) entry which is preliminary data.</text>
</comment>
<dbReference type="AlphaFoldDB" id="A0A8H7H7Z7"/>
<organism evidence="1 2">
    <name type="scientific">Rhizoctonia solani</name>
    <dbReference type="NCBI Taxonomy" id="456999"/>
    <lineage>
        <taxon>Eukaryota</taxon>
        <taxon>Fungi</taxon>
        <taxon>Dikarya</taxon>
        <taxon>Basidiomycota</taxon>
        <taxon>Agaricomycotina</taxon>
        <taxon>Agaricomycetes</taxon>
        <taxon>Cantharellales</taxon>
        <taxon>Ceratobasidiaceae</taxon>
        <taxon>Rhizoctonia</taxon>
    </lineage>
</organism>
<accession>A0A8H7H7Z7</accession>
<protein>
    <submittedName>
        <fullName evidence="1">Uncharacterized protein</fullName>
    </submittedName>
</protein>
<dbReference type="EMBL" id="JACYCC010000037">
    <property type="protein sequence ID" value="KAF8679907.1"/>
    <property type="molecule type" value="Genomic_DNA"/>
</dbReference>
<evidence type="ECO:0000313" key="1">
    <source>
        <dbReference type="EMBL" id="KAF8679907.1"/>
    </source>
</evidence>
<name>A0A8H7H7Z7_9AGAM</name>